<name>A0ABQ7BHX8_BRACR</name>
<sequence length="294" mass="33437">MTATRSSDEIERRDRATMTPTRSNDDDKIERRQRRDRATSSSVSSLTKQRRSSDDGDIERRRGDRATTATRSSNNHNLLQSMFPLAVIKVCYNASEGSTSAAENGVLNNSGAVRVSTVSHGFVYEPYALHEKIPWWRRCQNPASTHLLRSTMIAEYVPFSSDKRYATTQVKAPPKLQKTINYLRVQGDVRVSTVSHGFVYEPYALHEKIPWWRRCLYMTSGSLRSLYSTQELAGGAVRVSTVSHGFVYEPYALHEKILWWRRCLYVTSGSLRSLYSTQELAGVSVAVLNFLQRI</sequence>
<evidence type="ECO:0000256" key="2">
    <source>
        <dbReference type="ARBA" id="ARBA00022946"/>
    </source>
</evidence>
<gene>
    <name evidence="5" type="ORF">DY000_02038825</name>
</gene>
<proteinExistence type="predicted"/>
<keyword evidence="2" id="KW-0809">Transit peptide</keyword>
<feature type="region of interest" description="Disordered" evidence="4">
    <location>
        <begin position="1"/>
        <end position="75"/>
    </location>
</feature>
<organism evidence="5 6">
    <name type="scientific">Brassica cretica</name>
    <name type="common">Mustard</name>
    <dbReference type="NCBI Taxonomy" id="69181"/>
    <lineage>
        <taxon>Eukaryota</taxon>
        <taxon>Viridiplantae</taxon>
        <taxon>Streptophyta</taxon>
        <taxon>Embryophyta</taxon>
        <taxon>Tracheophyta</taxon>
        <taxon>Spermatophyta</taxon>
        <taxon>Magnoliopsida</taxon>
        <taxon>eudicotyledons</taxon>
        <taxon>Gunneridae</taxon>
        <taxon>Pentapetalae</taxon>
        <taxon>rosids</taxon>
        <taxon>malvids</taxon>
        <taxon>Brassicales</taxon>
        <taxon>Brassicaceae</taxon>
        <taxon>Brassiceae</taxon>
        <taxon>Brassica</taxon>
    </lineage>
</organism>
<dbReference type="InterPro" id="IPR051975">
    <property type="entry name" value="mtLSU_mL45"/>
</dbReference>
<dbReference type="Proteomes" id="UP000266723">
    <property type="component" value="Unassembled WGS sequence"/>
</dbReference>
<reference evidence="5 6" key="1">
    <citation type="journal article" date="2020" name="BMC Genomics">
        <title>Intraspecific diversification of the crop wild relative Brassica cretica Lam. using demographic model selection.</title>
        <authorList>
            <person name="Kioukis A."/>
            <person name="Michalopoulou V.A."/>
            <person name="Briers L."/>
            <person name="Pirintsos S."/>
            <person name="Studholme D.J."/>
            <person name="Pavlidis P."/>
            <person name="Sarris P.F."/>
        </authorList>
    </citation>
    <scope>NUCLEOTIDE SEQUENCE [LARGE SCALE GENOMIC DNA]</scope>
    <source>
        <strain evidence="6">cv. PFS-1207/04</strain>
    </source>
</reference>
<dbReference type="PANTHER" id="PTHR28554">
    <property type="entry name" value="39S RIBOSOMAL PROTEIN L45, MITOCHONDRIAL"/>
    <property type="match status" value="1"/>
</dbReference>
<keyword evidence="6" id="KW-1185">Reference proteome</keyword>
<keyword evidence="3" id="KW-0496">Mitochondrion</keyword>
<evidence type="ECO:0000256" key="1">
    <source>
        <dbReference type="ARBA" id="ARBA00004173"/>
    </source>
</evidence>
<feature type="compositionally biased region" description="Basic and acidic residues" evidence="4">
    <location>
        <begin position="51"/>
        <end position="65"/>
    </location>
</feature>
<evidence type="ECO:0000313" key="5">
    <source>
        <dbReference type="EMBL" id="KAF3531869.1"/>
    </source>
</evidence>
<evidence type="ECO:0000256" key="4">
    <source>
        <dbReference type="SAM" id="MobiDB-lite"/>
    </source>
</evidence>
<protein>
    <submittedName>
        <fullName evidence="5">Uncharacterized protein</fullName>
    </submittedName>
</protein>
<comment type="caution">
    <text evidence="5">The sequence shown here is derived from an EMBL/GenBank/DDBJ whole genome shotgun (WGS) entry which is preliminary data.</text>
</comment>
<dbReference type="EMBL" id="QGKV02001507">
    <property type="protein sequence ID" value="KAF3531869.1"/>
    <property type="molecule type" value="Genomic_DNA"/>
</dbReference>
<dbReference type="PANTHER" id="PTHR28554:SF1">
    <property type="entry name" value="LARGE RIBOSOMAL SUBUNIT PROTEIN ML45"/>
    <property type="match status" value="1"/>
</dbReference>
<evidence type="ECO:0000313" key="6">
    <source>
        <dbReference type="Proteomes" id="UP000266723"/>
    </source>
</evidence>
<evidence type="ECO:0000256" key="3">
    <source>
        <dbReference type="ARBA" id="ARBA00023128"/>
    </source>
</evidence>
<feature type="compositionally biased region" description="Basic and acidic residues" evidence="4">
    <location>
        <begin position="1"/>
        <end position="16"/>
    </location>
</feature>
<comment type="subcellular location">
    <subcellularLocation>
        <location evidence="1">Mitochondrion</location>
    </subcellularLocation>
</comment>
<accession>A0ABQ7BHX8</accession>